<reference evidence="2" key="1">
    <citation type="submission" date="2016-10" db="EMBL/GenBank/DDBJ databases">
        <authorList>
            <person name="de Groot N.N."/>
        </authorList>
    </citation>
    <scope>NUCLEOTIDE SEQUENCE</scope>
</reference>
<dbReference type="AlphaFoldDB" id="A0A1W1D247"/>
<proteinExistence type="predicted"/>
<feature type="transmembrane region" description="Helical" evidence="1">
    <location>
        <begin position="61"/>
        <end position="79"/>
    </location>
</feature>
<keyword evidence="1" id="KW-1133">Transmembrane helix</keyword>
<accession>A0A1W1D247</accession>
<name>A0A1W1D247_9ZZZZ</name>
<gene>
    <name evidence="2" type="ORF">MNB_SM-3-519</name>
</gene>
<keyword evidence="1" id="KW-0812">Transmembrane</keyword>
<keyword evidence="1" id="KW-0472">Membrane</keyword>
<dbReference type="EMBL" id="FPHP01000002">
    <property type="protein sequence ID" value="SFV74628.1"/>
    <property type="molecule type" value="Genomic_DNA"/>
</dbReference>
<feature type="transmembrane region" description="Helical" evidence="1">
    <location>
        <begin position="28"/>
        <end position="49"/>
    </location>
</feature>
<organism evidence="2">
    <name type="scientific">hydrothermal vent metagenome</name>
    <dbReference type="NCBI Taxonomy" id="652676"/>
    <lineage>
        <taxon>unclassified sequences</taxon>
        <taxon>metagenomes</taxon>
        <taxon>ecological metagenomes</taxon>
    </lineage>
</organism>
<evidence type="ECO:0000313" key="2">
    <source>
        <dbReference type="EMBL" id="SFV74628.1"/>
    </source>
</evidence>
<protein>
    <submittedName>
        <fullName evidence="2">Uncharacterized protein</fullName>
    </submittedName>
</protein>
<sequence>MEEFSLPFSPFSFCFCYNLFMKTITKQFTYLILTFLTLVAGYAYLRYAYKVTDSTPFTQEIVLIILGTIATVFITALLLNKQTAVEIEKEQNIKFLDLKAQTYERLLDLMEEMVHQNSISQEDITKLQFITHRLAIFASPGVLNEYTNFLDVISNISQDGVLTNDTEILSQALGKLTIEIRFDLLGENQEVKAYSIEQIKKMIKKNSDSSSHIKNK</sequence>
<evidence type="ECO:0000256" key="1">
    <source>
        <dbReference type="SAM" id="Phobius"/>
    </source>
</evidence>